<dbReference type="OrthoDB" id="9789996at2"/>
<name>A0A1E5PLV1_9ACTN</name>
<dbReference type="CDD" id="cd04622">
    <property type="entry name" value="CBS_pair_HRP1_like"/>
    <property type="match status" value="1"/>
</dbReference>
<dbReference type="Gene3D" id="3.10.580.10">
    <property type="entry name" value="CBS-domain"/>
    <property type="match status" value="1"/>
</dbReference>
<gene>
    <name evidence="4" type="ORF">BGK67_03480</name>
</gene>
<evidence type="ECO:0000313" key="4">
    <source>
        <dbReference type="EMBL" id="OEJ30537.1"/>
    </source>
</evidence>
<dbReference type="SUPFAM" id="SSF54631">
    <property type="entry name" value="CBS-domain pair"/>
    <property type="match status" value="1"/>
</dbReference>
<comment type="caution">
    <text evidence="4">The sequence shown here is derived from an EMBL/GenBank/DDBJ whole genome shotgun (WGS) entry which is preliminary data.</text>
</comment>
<dbReference type="AlphaFoldDB" id="A0A1E5PLV1"/>
<dbReference type="InterPro" id="IPR046342">
    <property type="entry name" value="CBS_dom_sf"/>
</dbReference>
<evidence type="ECO:0000313" key="5">
    <source>
        <dbReference type="Proteomes" id="UP000095705"/>
    </source>
</evidence>
<sequence length="140" mass="15121">MTRRVHEVMTEKPVTVEKLTSLAEAARVMRDASIGDVLVVDEGRLRGIVTDRDLVIRGMADNRDPGETTVHAICTADPVTVRPDDGVDQAMDLMRRHALRRLPVQTEDGELVGVVTLGDLTVERDPGSALAAIAAAEPDT</sequence>
<feature type="domain" description="CBS" evidence="3">
    <location>
        <begin position="74"/>
        <end position="130"/>
    </location>
</feature>
<dbReference type="STRING" id="36818.BGK67_03480"/>
<dbReference type="EMBL" id="MEHK01000001">
    <property type="protein sequence ID" value="OEJ30537.1"/>
    <property type="molecule type" value="Genomic_DNA"/>
</dbReference>
<evidence type="ECO:0000259" key="3">
    <source>
        <dbReference type="PROSITE" id="PS51371"/>
    </source>
</evidence>
<dbReference type="Proteomes" id="UP000095705">
    <property type="component" value="Unassembled WGS sequence"/>
</dbReference>
<keyword evidence="1 2" id="KW-0129">CBS domain</keyword>
<reference evidence="4 5" key="1">
    <citation type="submission" date="2016-08" db="EMBL/GenBank/DDBJ databases">
        <title>The complete genome of Streptomyces subrutilus 10-1-1.</title>
        <authorList>
            <person name="Chen X."/>
        </authorList>
    </citation>
    <scope>NUCLEOTIDE SEQUENCE [LARGE SCALE GENOMIC DNA]</scope>
    <source>
        <strain evidence="4 5">10-1-1</strain>
    </source>
</reference>
<proteinExistence type="predicted"/>
<evidence type="ECO:0000256" key="2">
    <source>
        <dbReference type="PROSITE-ProRule" id="PRU00703"/>
    </source>
</evidence>
<dbReference type="InterPro" id="IPR051257">
    <property type="entry name" value="Diverse_CBS-Domain"/>
</dbReference>
<feature type="domain" description="CBS" evidence="3">
    <location>
        <begin position="9"/>
        <end position="65"/>
    </location>
</feature>
<keyword evidence="5" id="KW-1185">Reference proteome</keyword>
<protein>
    <submittedName>
        <fullName evidence="4">Oxidoreductase</fullName>
    </submittedName>
</protein>
<accession>A0A1E5PLV1</accession>
<dbReference type="SMART" id="SM00116">
    <property type="entry name" value="CBS"/>
    <property type="match status" value="2"/>
</dbReference>
<dbReference type="RefSeq" id="WP_069918683.1">
    <property type="nucleotide sequence ID" value="NZ_MEHK01000001.1"/>
</dbReference>
<dbReference type="PROSITE" id="PS51371">
    <property type="entry name" value="CBS"/>
    <property type="match status" value="2"/>
</dbReference>
<dbReference type="InterPro" id="IPR000644">
    <property type="entry name" value="CBS_dom"/>
</dbReference>
<dbReference type="PANTHER" id="PTHR43080">
    <property type="entry name" value="CBS DOMAIN-CONTAINING PROTEIN CBSX3, MITOCHONDRIAL"/>
    <property type="match status" value="1"/>
</dbReference>
<organism evidence="4 5">
    <name type="scientific">Streptomyces subrutilus</name>
    <dbReference type="NCBI Taxonomy" id="36818"/>
    <lineage>
        <taxon>Bacteria</taxon>
        <taxon>Bacillati</taxon>
        <taxon>Actinomycetota</taxon>
        <taxon>Actinomycetes</taxon>
        <taxon>Kitasatosporales</taxon>
        <taxon>Streptomycetaceae</taxon>
        <taxon>Streptomyces</taxon>
    </lineage>
</organism>
<dbReference type="Pfam" id="PF00571">
    <property type="entry name" value="CBS"/>
    <property type="match status" value="2"/>
</dbReference>
<evidence type="ECO:0000256" key="1">
    <source>
        <dbReference type="ARBA" id="ARBA00023122"/>
    </source>
</evidence>
<dbReference type="PANTHER" id="PTHR43080:SF2">
    <property type="entry name" value="CBS DOMAIN-CONTAINING PROTEIN"/>
    <property type="match status" value="1"/>
</dbReference>